<dbReference type="NCBIfam" id="TIGR02532">
    <property type="entry name" value="IV_pilin_GFxxxE"/>
    <property type="match status" value="1"/>
</dbReference>
<dbReference type="InterPro" id="IPR045584">
    <property type="entry name" value="Pilin-like"/>
</dbReference>
<dbReference type="PANTHER" id="PTHR38779:SF2">
    <property type="entry name" value="TYPE II SECRETION SYSTEM PROTEIN I-RELATED"/>
    <property type="match status" value="1"/>
</dbReference>
<comment type="subcellular location">
    <subcellularLocation>
        <location evidence="1 9">Cell inner membrane</location>
        <topology evidence="1 9">Single-pass membrane protein</topology>
    </subcellularLocation>
</comment>
<keyword evidence="12" id="KW-1185">Reference proteome</keyword>
<dbReference type="PANTHER" id="PTHR38779">
    <property type="entry name" value="TYPE II SECRETION SYSTEM PROTEIN I-RELATED"/>
    <property type="match status" value="1"/>
</dbReference>
<comment type="similarity">
    <text evidence="2 9">Belongs to the GSP I family.</text>
</comment>
<dbReference type="Gene3D" id="3.30.1300.30">
    <property type="entry name" value="GSPII I/J protein-like"/>
    <property type="match status" value="1"/>
</dbReference>
<dbReference type="SUPFAM" id="SSF54523">
    <property type="entry name" value="Pili subunits"/>
    <property type="match status" value="1"/>
</dbReference>
<comment type="subunit">
    <text evidence="9">Type II secretion is composed of four main components: the outer membrane complex, the inner membrane complex, the cytoplasmic secretion ATPase and the periplasm-spanning pseudopilus.</text>
</comment>
<evidence type="ECO:0000256" key="1">
    <source>
        <dbReference type="ARBA" id="ARBA00004377"/>
    </source>
</evidence>
<evidence type="ECO:0000256" key="8">
    <source>
        <dbReference type="ARBA" id="ARBA00023136"/>
    </source>
</evidence>
<proteinExistence type="inferred from homology"/>
<comment type="caution">
    <text evidence="11">The sequence shown here is derived from an EMBL/GenBank/DDBJ whole genome shotgun (WGS) entry which is preliminary data.</text>
</comment>
<organism evidence="11 12">
    <name type="scientific">Sphingomonas ginsenosidivorax</name>
    <dbReference type="NCBI Taxonomy" id="862135"/>
    <lineage>
        <taxon>Bacteria</taxon>
        <taxon>Pseudomonadati</taxon>
        <taxon>Pseudomonadota</taxon>
        <taxon>Alphaproteobacteria</taxon>
        <taxon>Sphingomonadales</taxon>
        <taxon>Sphingomonadaceae</taxon>
        <taxon>Sphingomonas</taxon>
    </lineage>
</organism>
<evidence type="ECO:0000313" key="12">
    <source>
        <dbReference type="Proteomes" id="UP000321250"/>
    </source>
</evidence>
<keyword evidence="3" id="KW-1003">Cell membrane</keyword>
<evidence type="ECO:0000256" key="2">
    <source>
        <dbReference type="ARBA" id="ARBA00008358"/>
    </source>
</evidence>
<gene>
    <name evidence="11" type="primary">gspI</name>
    <name evidence="11" type="ORF">FSB78_03565</name>
</gene>
<dbReference type="InterPro" id="IPR012902">
    <property type="entry name" value="N_methyl_site"/>
</dbReference>
<feature type="domain" description="Type II secretion system protein GspI C-terminal" evidence="10">
    <location>
        <begin position="46"/>
        <end position="112"/>
    </location>
</feature>
<name>A0A5C6UBN6_9SPHN</name>
<keyword evidence="4 9" id="KW-0488">Methylation</keyword>
<dbReference type="GO" id="GO:0015627">
    <property type="term" value="C:type II protein secretion system complex"/>
    <property type="evidence" value="ECO:0007669"/>
    <property type="project" value="UniProtKB-UniRule"/>
</dbReference>
<reference evidence="11 12" key="1">
    <citation type="journal article" date="2013" name="Antonie Van Leeuwenhoek">
        <title>Sphingomonas ginsenosidivorax sp. nov., with the ability to transform ginsenosides.</title>
        <authorList>
            <person name="Jin X.F."/>
            <person name="Kim J.K."/>
            <person name="Liu Q.M."/>
            <person name="Kang M.S."/>
            <person name="He D."/>
            <person name="Jin F.X."/>
            <person name="Kim S.C."/>
            <person name="Im W.T."/>
        </authorList>
    </citation>
    <scope>NUCLEOTIDE SEQUENCE [LARGE SCALE GENOMIC DNA]</scope>
    <source>
        <strain evidence="11 12">KHI67</strain>
    </source>
</reference>
<dbReference type="OrthoDB" id="7189314at2"/>
<dbReference type="Proteomes" id="UP000321250">
    <property type="component" value="Unassembled WGS sequence"/>
</dbReference>
<keyword evidence="8 9" id="KW-0472">Membrane</keyword>
<evidence type="ECO:0000256" key="4">
    <source>
        <dbReference type="ARBA" id="ARBA00022481"/>
    </source>
</evidence>
<dbReference type="InterPro" id="IPR010052">
    <property type="entry name" value="T2SS_protein-GspI"/>
</dbReference>
<evidence type="ECO:0000256" key="3">
    <source>
        <dbReference type="ARBA" id="ARBA00022475"/>
    </source>
</evidence>
<evidence type="ECO:0000256" key="9">
    <source>
        <dbReference type="RuleBase" id="RU368030"/>
    </source>
</evidence>
<dbReference type="InterPro" id="IPR003413">
    <property type="entry name" value="T2SS_GspI_C"/>
</dbReference>
<dbReference type="RefSeq" id="WP_147080026.1">
    <property type="nucleotide sequence ID" value="NZ_VOQR01000001.1"/>
</dbReference>
<evidence type="ECO:0000313" key="11">
    <source>
        <dbReference type="EMBL" id="TXC70129.1"/>
    </source>
</evidence>
<keyword evidence="7 9" id="KW-1133">Transmembrane helix</keyword>
<comment type="PTM">
    <text evidence="9">Cleaved by prepilin peptidase.</text>
</comment>
<dbReference type="GO" id="GO:0015628">
    <property type="term" value="P:protein secretion by the type II secretion system"/>
    <property type="evidence" value="ECO:0007669"/>
    <property type="project" value="UniProtKB-UniRule"/>
</dbReference>
<sequence>MTEGGSARKPTGFTLIEIMVALAVFSLAAMALVRLESATIRGASILDETLVAQMVARNVAIEAVTDGTPPTAGRVTGVETNGGRAWAWTRQVSAIGDAGVLRIDVMVAGPGGAMLGRLTMIRPPRGAA</sequence>
<feature type="transmembrane region" description="Helical" evidence="9">
    <location>
        <begin position="12"/>
        <end position="33"/>
    </location>
</feature>
<dbReference type="PROSITE" id="PS00409">
    <property type="entry name" value="PROKAR_NTER_METHYL"/>
    <property type="match status" value="1"/>
</dbReference>
<protein>
    <recommendedName>
        <fullName evidence="9">Type II secretion system protein I</fullName>
        <shortName evidence="9">T2SS minor pseudopilin I</shortName>
    </recommendedName>
</protein>
<evidence type="ECO:0000256" key="6">
    <source>
        <dbReference type="ARBA" id="ARBA00022692"/>
    </source>
</evidence>
<dbReference type="Pfam" id="PF07963">
    <property type="entry name" value="N_methyl"/>
    <property type="match status" value="1"/>
</dbReference>
<comment type="function">
    <text evidence="9">Component of the type II secretion system required for the energy-dependent secretion of extracellular factors such as proteases and toxins from the periplasm.</text>
</comment>
<accession>A0A5C6UBN6</accession>
<evidence type="ECO:0000256" key="5">
    <source>
        <dbReference type="ARBA" id="ARBA00022519"/>
    </source>
</evidence>
<dbReference type="EMBL" id="VOQR01000001">
    <property type="protein sequence ID" value="TXC70129.1"/>
    <property type="molecule type" value="Genomic_DNA"/>
</dbReference>
<evidence type="ECO:0000256" key="7">
    <source>
        <dbReference type="ARBA" id="ARBA00022989"/>
    </source>
</evidence>
<keyword evidence="5 9" id="KW-0997">Cell inner membrane</keyword>
<dbReference type="GO" id="GO:0005886">
    <property type="term" value="C:plasma membrane"/>
    <property type="evidence" value="ECO:0007669"/>
    <property type="project" value="UniProtKB-SubCell"/>
</dbReference>
<dbReference type="AlphaFoldDB" id="A0A5C6UBN6"/>
<dbReference type="NCBIfam" id="TIGR01707">
    <property type="entry name" value="gspI"/>
    <property type="match status" value="1"/>
</dbReference>
<keyword evidence="6 9" id="KW-0812">Transmembrane</keyword>
<dbReference type="Pfam" id="PF02501">
    <property type="entry name" value="T2SSI"/>
    <property type="match status" value="1"/>
</dbReference>
<evidence type="ECO:0000259" key="10">
    <source>
        <dbReference type="Pfam" id="PF02501"/>
    </source>
</evidence>